<protein>
    <submittedName>
        <fullName evidence="2">Uncharacterized protein</fullName>
    </submittedName>
</protein>
<feature type="transmembrane region" description="Helical" evidence="1">
    <location>
        <begin position="101"/>
        <end position="118"/>
    </location>
</feature>
<dbReference type="Proteomes" id="UP001231915">
    <property type="component" value="Unassembled WGS sequence"/>
</dbReference>
<accession>A0ABT7EUK0</accession>
<feature type="transmembrane region" description="Helical" evidence="1">
    <location>
        <begin position="70"/>
        <end position="89"/>
    </location>
</feature>
<reference evidence="2 3" key="1">
    <citation type="submission" date="2023-05" db="EMBL/GenBank/DDBJ databases">
        <title>Pseudoalteromonas ardens sp. nov., Pseudoalteromonas obscura sp. nov., and Pseudoalteromonas umbrosa sp. nov., isolated from the coral Montipora capitata.</title>
        <authorList>
            <person name="Thomas E.M."/>
            <person name="Smith E.M."/>
            <person name="Papke E."/>
            <person name="Shlafstein M.D."/>
            <person name="Oline D.K."/>
            <person name="Videau P."/>
            <person name="Saw J.H."/>
            <person name="Strangman W.K."/>
            <person name="Ushijima B."/>
        </authorList>
    </citation>
    <scope>NUCLEOTIDE SEQUENCE [LARGE SCALE GENOMIC DNA]</scope>
    <source>
        <strain evidence="2 3">P94</strain>
    </source>
</reference>
<comment type="caution">
    <text evidence="2">The sequence shown here is derived from an EMBL/GenBank/DDBJ whole genome shotgun (WGS) entry which is preliminary data.</text>
</comment>
<dbReference type="EMBL" id="JASJUT010000021">
    <property type="protein sequence ID" value="MDK2598655.1"/>
    <property type="molecule type" value="Genomic_DNA"/>
</dbReference>
<evidence type="ECO:0000256" key="1">
    <source>
        <dbReference type="SAM" id="Phobius"/>
    </source>
</evidence>
<evidence type="ECO:0000313" key="3">
    <source>
        <dbReference type="Proteomes" id="UP001231915"/>
    </source>
</evidence>
<dbReference type="RefSeq" id="WP_284138914.1">
    <property type="nucleotide sequence ID" value="NZ_JASJUT010000021.1"/>
</dbReference>
<keyword evidence="1" id="KW-0812">Transmembrane</keyword>
<name>A0ABT7EUK0_9GAMM</name>
<keyword evidence="3" id="KW-1185">Reference proteome</keyword>
<proteinExistence type="predicted"/>
<keyword evidence="1" id="KW-0472">Membrane</keyword>
<gene>
    <name evidence="2" type="ORF">QNM18_26735</name>
</gene>
<evidence type="ECO:0000313" key="2">
    <source>
        <dbReference type="EMBL" id="MDK2598655.1"/>
    </source>
</evidence>
<organism evidence="2 3">
    <name type="scientific">Pseudoalteromonas obscura</name>
    <dbReference type="NCBI Taxonomy" id="3048491"/>
    <lineage>
        <taxon>Bacteria</taxon>
        <taxon>Pseudomonadati</taxon>
        <taxon>Pseudomonadota</taxon>
        <taxon>Gammaproteobacteria</taxon>
        <taxon>Alteromonadales</taxon>
        <taxon>Pseudoalteromonadaceae</taxon>
        <taxon>Pseudoalteromonas</taxon>
    </lineage>
</organism>
<keyword evidence="1" id="KW-1133">Transmembrane helix</keyword>
<sequence>MEYKEDIFAEINPQREKASHQSDNNYQEMALKEQAIYDAKRLETEKQLTSQLMELGLLGKLLGSGESAKMSIVVLVIIFFSTAIIVVLAQNDIKEPSTMQLITLLMNIIAGALGYVFGQRSKQS</sequence>